<comment type="pathway">
    <text evidence="3 10">Carbohydrate metabolism; galactose metabolism.</text>
</comment>
<comment type="caution">
    <text evidence="12">The sequence shown here is derived from an EMBL/GenBank/DDBJ whole genome shotgun (WGS) entry which is preliminary data.</text>
</comment>
<dbReference type="PANTHER" id="PTHR43725">
    <property type="entry name" value="UDP-GLUCOSE 4-EPIMERASE"/>
    <property type="match status" value="1"/>
</dbReference>
<reference evidence="13" key="1">
    <citation type="submission" date="2017-12" db="EMBL/GenBank/DDBJ databases">
        <title>Draft genome sequence of Telmatospirillum siberiense 26-4b1T, an acidotolerant peatland alphaproteobacterium potentially involved in sulfur cycling.</title>
        <authorList>
            <person name="Hausmann B."/>
            <person name="Pjevac P."/>
            <person name="Schreck K."/>
            <person name="Herbold C.W."/>
            <person name="Daims H."/>
            <person name="Wagner M."/>
            <person name="Pester M."/>
            <person name="Loy A."/>
        </authorList>
    </citation>
    <scope>NUCLEOTIDE SEQUENCE [LARGE SCALE GENOMIC DNA]</scope>
    <source>
        <strain evidence="13">26-4b1</strain>
    </source>
</reference>
<keyword evidence="9 10" id="KW-0119">Carbohydrate metabolism</keyword>
<evidence type="ECO:0000256" key="10">
    <source>
        <dbReference type="RuleBase" id="RU366046"/>
    </source>
</evidence>
<dbReference type="InterPro" id="IPR001509">
    <property type="entry name" value="Epimerase_deHydtase"/>
</dbReference>
<evidence type="ECO:0000259" key="11">
    <source>
        <dbReference type="Pfam" id="PF01370"/>
    </source>
</evidence>
<evidence type="ECO:0000256" key="2">
    <source>
        <dbReference type="ARBA" id="ARBA00001911"/>
    </source>
</evidence>
<keyword evidence="7 10" id="KW-0520">NAD</keyword>
<keyword evidence="13" id="KW-1185">Reference proteome</keyword>
<sequence length="342" mass="37430">MLGSEEPRSVLVTGGAGYIGAHVCRALASSGYRPISYDNLSHGHAWAVRWGPLETGDLLDGARLEAVMRQYRPQAVIHLAGLIAAGESVVDPVIYYRNNLTATLVLLETMRTCAIHRIVFSSSAGVYGEPDQIPIPEMHPQRPVNPYGASKGMVERILTDFGGAYGLKSLSLRYFNAVGASPDGDIGESHPKETHLVPLVLDVAAGLRPHIEIYGGDFPTNDGTCIRDYVHVCDLADAHILALKHLEREIRARAFNLGNEKGASVREVIDTAIKVTGRQISSRMRSRRPGDPAMLVADASLAKEVLGWRPAYSSLEQQIATAWDWHERYRSSDVRQTGRRSS</sequence>
<proteinExistence type="inferred from homology"/>
<gene>
    <name evidence="12" type="primary">galE</name>
    <name evidence="12" type="ORF">CWS72_17530</name>
</gene>
<dbReference type="SUPFAM" id="SSF51735">
    <property type="entry name" value="NAD(P)-binding Rossmann-fold domains"/>
    <property type="match status" value="1"/>
</dbReference>
<feature type="domain" description="NAD-dependent epimerase/dehydratase" evidence="11">
    <location>
        <begin position="10"/>
        <end position="258"/>
    </location>
</feature>
<comment type="catalytic activity">
    <reaction evidence="1 10">
        <text>UDP-alpha-D-glucose = UDP-alpha-D-galactose</text>
        <dbReference type="Rhea" id="RHEA:22168"/>
        <dbReference type="ChEBI" id="CHEBI:58885"/>
        <dbReference type="ChEBI" id="CHEBI:66914"/>
        <dbReference type="EC" id="5.1.3.2"/>
    </reaction>
</comment>
<dbReference type="InterPro" id="IPR036291">
    <property type="entry name" value="NAD(P)-bd_dom_sf"/>
</dbReference>
<evidence type="ECO:0000256" key="4">
    <source>
        <dbReference type="ARBA" id="ARBA00007637"/>
    </source>
</evidence>
<name>A0A2N3PSD4_9PROT</name>
<dbReference type="UniPathway" id="UPA00214"/>
<dbReference type="GO" id="GO:0033499">
    <property type="term" value="P:galactose catabolic process via UDP-galactose, Leloir pathway"/>
    <property type="evidence" value="ECO:0007669"/>
    <property type="project" value="TreeGrafter"/>
</dbReference>
<accession>A0A2N3PSD4</accession>
<organism evidence="12 13">
    <name type="scientific">Telmatospirillum siberiense</name>
    <dbReference type="NCBI Taxonomy" id="382514"/>
    <lineage>
        <taxon>Bacteria</taxon>
        <taxon>Pseudomonadati</taxon>
        <taxon>Pseudomonadota</taxon>
        <taxon>Alphaproteobacteria</taxon>
        <taxon>Rhodospirillales</taxon>
        <taxon>Rhodospirillaceae</taxon>
        <taxon>Telmatospirillum</taxon>
    </lineage>
</organism>
<dbReference type="EMBL" id="PIUM01000022">
    <property type="protein sequence ID" value="PKU23286.1"/>
    <property type="molecule type" value="Genomic_DNA"/>
</dbReference>
<evidence type="ECO:0000256" key="6">
    <source>
        <dbReference type="ARBA" id="ARBA00018569"/>
    </source>
</evidence>
<dbReference type="Proteomes" id="UP000233293">
    <property type="component" value="Unassembled WGS sequence"/>
</dbReference>
<comment type="similarity">
    <text evidence="4 10">Belongs to the NAD(P)-dependent epimerase/dehydratase family.</text>
</comment>
<evidence type="ECO:0000313" key="13">
    <source>
        <dbReference type="Proteomes" id="UP000233293"/>
    </source>
</evidence>
<dbReference type="InterPro" id="IPR005886">
    <property type="entry name" value="UDP_G4E"/>
</dbReference>
<comment type="cofactor">
    <cofactor evidence="2 10">
        <name>NAD(+)</name>
        <dbReference type="ChEBI" id="CHEBI:57540"/>
    </cofactor>
</comment>
<comment type="subunit">
    <text evidence="10">Homodimer.</text>
</comment>
<dbReference type="NCBIfam" id="TIGR01179">
    <property type="entry name" value="galE"/>
    <property type="match status" value="1"/>
</dbReference>
<evidence type="ECO:0000256" key="9">
    <source>
        <dbReference type="ARBA" id="ARBA00023277"/>
    </source>
</evidence>
<dbReference type="RefSeq" id="WP_101251985.1">
    <property type="nucleotide sequence ID" value="NZ_PIUM01000022.1"/>
</dbReference>
<evidence type="ECO:0000256" key="7">
    <source>
        <dbReference type="ARBA" id="ARBA00023027"/>
    </source>
</evidence>
<evidence type="ECO:0000256" key="3">
    <source>
        <dbReference type="ARBA" id="ARBA00004947"/>
    </source>
</evidence>
<evidence type="ECO:0000256" key="8">
    <source>
        <dbReference type="ARBA" id="ARBA00023235"/>
    </source>
</evidence>
<protein>
    <recommendedName>
        <fullName evidence="6 10">UDP-glucose 4-epimerase</fullName>
        <ecNumber evidence="5 10">5.1.3.2</ecNumber>
    </recommendedName>
</protein>
<dbReference type="CDD" id="cd05247">
    <property type="entry name" value="UDP_G4E_1_SDR_e"/>
    <property type="match status" value="1"/>
</dbReference>
<dbReference type="AlphaFoldDB" id="A0A2N3PSD4"/>
<dbReference type="Gene3D" id="3.40.50.720">
    <property type="entry name" value="NAD(P)-binding Rossmann-like Domain"/>
    <property type="match status" value="1"/>
</dbReference>
<dbReference type="OrthoDB" id="9801785at2"/>
<evidence type="ECO:0000313" key="12">
    <source>
        <dbReference type="EMBL" id="PKU23286.1"/>
    </source>
</evidence>
<dbReference type="GO" id="GO:0003978">
    <property type="term" value="F:UDP-glucose 4-epimerase activity"/>
    <property type="evidence" value="ECO:0007669"/>
    <property type="project" value="UniProtKB-UniRule"/>
</dbReference>
<dbReference type="Gene3D" id="3.90.25.10">
    <property type="entry name" value="UDP-galactose 4-epimerase, domain 1"/>
    <property type="match status" value="1"/>
</dbReference>
<evidence type="ECO:0000256" key="5">
    <source>
        <dbReference type="ARBA" id="ARBA00013189"/>
    </source>
</evidence>
<evidence type="ECO:0000256" key="1">
    <source>
        <dbReference type="ARBA" id="ARBA00000083"/>
    </source>
</evidence>
<keyword evidence="8 10" id="KW-0413">Isomerase</keyword>
<dbReference type="EC" id="5.1.3.2" evidence="5 10"/>
<dbReference type="Pfam" id="PF01370">
    <property type="entry name" value="Epimerase"/>
    <property type="match status" value="1"/>
</dbReference>
<dbReference type="PANTHER" id="PTHR43725:SF53">
    <property type="entry name" value="UDP-ARABINOSE 4-EPIMERASE 1"/>
    <property type="match status" value="1"/>
</dbReference>